<evidence type="ECO:0000313" key="2">
    <source>
        <dbReference type="Proteomes" id="UP000587586"/>
    </source>
</evidence>
<dbReference type="AlphaFoldDB" id="A0A6V8N6R4"/>
<gene>
    <name evidence="1" type="ORF">GMLC_12030</name>
</gene>
<protein>
    <recommendedName>
        <fullName evidence="3">DUF2288 domain-containing protein</fullName>
    </recommendedName>
</protein>
<dbReference type="RefSeq" id="WP_183360157.1">
    <property type="nucleotide sequence ID" value="NZ_BLXZ01000002.1"/>
</dbReference>
<sequence>MSEHPTSRQELAAKIDVTDWFSLRAHLERGGVILVDRMLDLAEVAVAVAGDDVKLLERWIATGLVGKPSAEQMKSWDAQAMKIFNCLIVSPFVLAQEVPEEKG</sequence>
<accession>A0A6V8N6R4</accession>
<dbReference type="EMBL" id="BLXZ01000002">
    <property type="protein sequence ID" value="GFO67624.1"/>
    <property type="molecule type" value="Genomic_DNA"/>
</dbReference>
<name>A0A6V8N6R4_9BACT</name>
<evidence type="ECO:0000313" key="1">
    <source>
        <dbReference type="EMBL" id="GFO67624.1"/>
    </source>
</evidence>
<dbReference type="Pfam" id="PF10052">
    <property type="entry name" value="DUF2288"/>
    <property type="match status" value="1"/>
</dbReference>
<dbReference type="Proteomes" id="UP000587586">
    <property type="component" value="Unassembled WGS sequence"/>
</dbReference>
<organism evidence="1 2">
    <name type="scientific">Geomonas limicola</name>
    <dbReference type="NCBI Taxonomy" id="2740186"/>
    <lineage>
        <taxon>Bacteria</taxon>
        <taxon>Pseudomonadati</taxon>
        <taxon>Thermodesulfobacteriota</taxon>
        <taxon>Desulfuromonadia</taxon>
        <taxon>Geobacterales</taxon>
        <taxon>Geobacteraceae</taxon>
        <taxon>Geomonas</taxon>
    </lineage>
</organism>
<proteinExistence type="predicted"/>
<comment type="caution">
    <text evidence="1">The sequence shown here is derived from an EMBL/GenBank/DDBJ whole genome shotgun (WGS) entry which is preliminary data.</text>
</comment>
<evidence type="ECO:0008006" key="3">
    <source>
        <dbReference type="Google" id="ProtNLM"/>
    </source>
</evidence>
<keyword evidence="2" id="KW-1185">Reference proteome</keyword>
<dbReference type="InterPro" id="IPR018741">
    <property type="entry name" value="DUF2288"/>
</dbReference>
<reference evidence="2" key="1">
    <citation type="submission" date="2020-06" db="EMBL/GenBank/DDBJ databases">
        <title>Draft genomic sequecing of Geomonas sp. Red745.</title>
        <authorList>
            <person name="Itoh H."/>
            <person name="Xu Z.X."/>
            <person name="Ushijima N."/>
            <person name="Masuda Y."/>
            <person name="Shiratori Y."/>
            <person name="Senoo K."/>
        </authorList>
    </citation>
    <scope>NUCLEOTIDE SEQUENCE [LARGE SCALE GENOMIC DNA]</scope>
    <source>
        <strain evidence="2">Red745</strain>
    </source>
</reference>